<dbReference type="SUPFAM" id="SSF56112">
    <property type="entry name" value="Protein kinase-like (PK-like)"/>
    <property type="match status" value="1"/>
</dbReference>
<feature type="region of interest" description="Disordered" evidence="22">
    <location>
        <begin position="181"/>
        <end position="208"/>
    </location>
</feature>
<dbReference type="Proteomes" id="UP000177625">
    <property type="component" value="Unassembled WGS sequence"/>
</dbReference>
<dbReference type="Gene3D" id="1.10.1070.11">
    <property type="entry name" value="Phosphatidylinositol 3-/4-kinase, catalytic domain"/>
    <property type="match status" value="1"/>
</dbReference>
<dbReference type="InterPro" id="IPR016024">
    <property type="entry name" value="ARM-type_fold"/>
</dbReference>
<evidence type="ECO:0000256" key="21">
    <source>
        <dbReference type="SAM" id="Coils"/>
    </source>
</evidence>
<evidence type="ECO:0000256" key="18">
    <source>
        <dbReference type="ARBA" id="ARBA00047899"/>
    </source>
</evidence>
<evidence type="ECO:0000256" key="2">
    <source>
        <dbReference type="ARBA" id="ARBA00004574"/>
    </source>
</evidence>
<name>A0A1E1MSL8_RHYSE</name>
<feature type="domain" description="FAT" evidence="24">
    <location>
        <begin position="1868"/>
        <end position="2473"/>
    </location>
</feature>
<dbReference type="GO" id="GO:0006281">
    <property type="term" value="P:DNA repair"/>
    <property type="evidence" value="ECO:0007669"/>
    <property type="project" value="InterPro"/>
</dbReference>
<evidence type="ECO:0000256" key="10">
    <source>
        <dbReference type="ARBA" id="ARBA00022741"/>
    </source>
</evidence>
<evidence type="ECO:0000256" key="13">
    <source>
        <dbReference type="ARBA" id="ARBA00022840"/>
    </source>
</evidence>
<feature type="domain" description="PI3K/PI4K catalytic" evidence="23">
    <location>
        <begin position="2578"/>
        <end position="2888"/>
    </location>
</feature>
<dbReference type="EMBL" id="FJVC01000533">
    <property type="protein sequence ID" value="CZT52076.1"/>
    <property type="molecule type" value="Genomic_DNA"/>
</dbReference>
<dbReference type="FunFam" id="3.30.1010.10:FF:000019">
    <property type="entry name" value="Serine/threonine-protein kinase Tel1"/>
    <property type="match status" value="1"/>
</dbReference>
<evidence type="ECO:0000313" key="25">
    <source>
        <dbReference type="EMBL" id="CZT52076.1"/>
    </source>
</evidence>
<dbReference type="GO" id="GO:0035556">
    <property type="term" value="P:intracellular signal transduction"/>
    <property type="evidence" value="ECO:0007669"/>
    <property type="project" value="UniProtKB-ARBA"/>
</dbReference>
<evidence type="ECO:0000256" key="17">
    <source>
        <dbReference type="ARBA" id="ARBA00025079"/>
    </source>
</evidence>
<accession>A0A1E1MSL8</accession>
<dbReference type="Pfam" id="PF00454">
    <property type="entry name" value="PI3_PI4_kinase"/>
    <property type="match status" value="1"/>
</dbReference>
<keyword evidence="9 20" id="KW-0808">Transferase</keyword>
<organism evidence="25 26">
    <name type="scientific">Rhynchosporium secalis</name>
    <name type="common">Barley scald fungus</name>
    <dbReference type="NCBI Taxonomy" id="38038"/>
    <lineage>
        <taxon>Eukaryota</taxon>
        <taxon>Fungi</taxon>
        <taxon>Dikarya</taxon>
        <taxon>Ascomycota</taxon>
        <taxon>Pezizomycotina</taxon>
        <taxon>Leotiomycetes</taxon>
        <taxon>Helotiales</taxon>
        <taxon>Ploettnerulaceae</taxon>
        <taxon>Rhynchosporium</taxon>
    </lineage>
</organism>
<feature type="compositionally biased region" description="Low complexity" evidence="22">
    <location>
        <begin position="182"/>
        <end position="192"/>
    </location>
</feature>
<feature type="coiled-coil region" evidence="21">
    <location>
        <begin position="2312"/>
        <end position="2339"/>
    </location>
</feature>
<evidence type="ECO:0000256" key="12">
    <source>
        <dbReference type="ARBA" id="ARBA00022777"/>
    </source>
</evidence>
<evidence type="ECO:0000256" key="14">
    <source>
        <dbReference type="ARBA" id="ARBA00022853"/>
    </source>
</evidence>
<feature type="compositionally biased region" description="Polar residues" evidence="22">
    <location>
        <begin position="193"/>
        <end position="208"/>
    </location>
</feature>
<evidence type="ECO:0000313" key="26">
    <source>
        <dbReference type="Proteomes" id="UP000177625"/>
    </source>
</evidence>
<dbReference type="GO" id="GO:0006325">
    <property type="term" value="P:chromatin organization"/>
    <property type="evidence" value="ECO:0007669"/>
    <property type="project" value="UniProtKB-KW"/>
</dbReference>
<dbReference type="InterPro" id="IPR000403">
    <property type="entry name" value="PI3/4_kinase_cat_dom"/>
</dbReference>
<dbReference type="PROSITE" id="PS51189">
    <property type="entry name" value="FAT"/>
    <property type="match status" value="1"/>
</dbReference>
<comment type="catalytic activity">
    <reaction evidence="19">
        <text>L-seryl-[protein] + ATP = O-phospho-L-seryl-[protein] + ADP + H(+)</text>
        <dbReference type="Rhea" id="RHEA:17989"/>
        <dbReference type="Rhea" id="RHEA-COMP:9863"/>
        <dbReference type="Rhea" id="RHEA-COMP:11604"/>
        <dbReference type="ChEBI" id="CHEBI:15378"/>
        <dbReference type="ChEBI" id="CHEBI:29999"/>
        <dbReference type="ChEBI" id="CHEBI:30616"/>
        <dbReference type="ChEBI" id="CHEBI:83421"/>
        <dbReference type="ChEBI" id="CHEBI:456216"/>
        <dbReference type="EC" id="2.7.11.1"/>
    </reaction>
</comment>
<dbReference type="Pfam" id="PF11640">
    <property type="entry name" value="TAN"/>
    <property type="match status" value="1"/>
</dbReference>
<evidence type="ECO:0000259" key="24">
    <source>
        <dbReference type="PROSITE" id="PS51189"/>
    </source>
</evidence>
<dbReference type="InterPro" id="IPR011009">
    <property type="entry name" value="Kinase-like_dom_sf"/>
</dbReference>
<evidence type="ECO:0000256" key="5">
    <source>
        <dbReference type="ARBA" id="ARBA00012513"/>
    </source>
</evidence>
<evidence type="ECO:0000256" key="19">
    <source>
        <dbReference type="ARBA" id="ARBA00048679"/>
    </source>
</evidence>
<dbReference type="InterPro" id="IPR018936">
    <property type="entry name" value="PI3/4_kinase_CS"/>
</dbReference>
<keyword evidence="8 20" id="KW-0723">Serine/threonine-protein kinase</keyword>
<keyword evidence="10 20" id="KW-0547">Nucleotide-binding</keyword>
<dbReference type="GO" id="GO:0005634">
    <property type="term" value="C:nucleus"/>
    <property type="evidence" value="ECO:0007669"/>
    <property type="project" value="UniProtKB-SubCell"/>
</dbReference>
<dbReference type="InterPro" id="IPR021668">
    <property type="entry name" value="TAN"/>
</dbReference>
<protein>
    <recommendedName>
        <fullName evidence="6 20">Serine/threonine-protein kinase Tel1</fullName>
        <ecNumber evidence="5 20">2.7.11.1</ecNumber>
    </recommendedName>
</protein>
<dbReference type="SUPFAM" id="SSF48371">
    <property type="entry name" value="ARM repeat"/>
    <property type="match status" value="1"/>
</dbReference>
<comment type="catalytic activity">
    <reaction evidence="18 20">
        <text>L-threonyl-[protein] + ATP = O-phospho-L-threonyl-[protein] + ADP + H(+)</text>
        <dbReference type="Rhea" id="RHEA:46608"/>
        <dbReference type="Rhea" id="RHEA-COMP:11060"/>
        <dbReference type="Rhea" id="RHEA-COMP:11605"/>
        <dbReference type="ChEBI" id="CHEBI:15378"/>
        <dbReference type="ChEBI" id="CHEBI:30013"/>
        <dbReference type="ChEBI" id="CHEBI:30616"/>
        <dbReference type="ChEBI" id="CHEBI:61977"/>
        <dbReference type="ChEBI" id="CHEBI:456216"/>
        <dbReference type="EC" id="2.7.11.1"/>
    </reaction>
</comment>
<evidence type="ECO:0000259" key="23">
    <source>
        <dbReference type="PROSITE" id="PS50290"/>
    </source>
</evidence>
<evidence type="ECO:0000256" key="11">
    <source>
        <dbReference type="ARBA" id="ARBA00022763"/>
    </source>
</evidence>
<evidence type="ECO:0000256" key="1">
    <source>
        <dbReference type="ARBA" id="ARBA00004123"/>
    </source>
</evidence>
<evidence type="ECO:0000256" key="15">
    <source>
        <dbReference type="ARBA" id="ARBA00022895"/>
    </source>
</evidence>
<evidence type="ECO:0000256" key="3">
    <source>
        <dbReference type="ARBA" id="ARBA00010769"/>
    </source>
</evidence>
<dbReference type="InterPro" id="IPR014009">
    <property type="entry name" value="PIK_FAT"/>
</dbReference>
<dbReference type="GO" id="GO:0005524">
    <property type="term" value="F:ATP binding"/>
    <property type="evidence" value="ECO:0007669"/>
    <property type="project" value="UniProtKB-KW"/>
</dbReference>
<keyword evidence="11 20" id="KW-0227">DNA damage</keyword>
<dbReference type="SMART" id="SM01342">
    <property type="entry name" value="TAN"/>
    <property type="match status" value="1"/>
</dbReference>
<dbReference type="SMART" id="SM00146">
    <property type="entry name" value="PI3Kc"/>
    <property type="match status" value="1"/>
</dbReference>
<dbReference type="InterPro" id="IPR003152">
    <property type="entry name" value="FATC_dom"/>
</dbReference>
<dbReference type="EC" id="2.7.11.1" evidence="5 20"/>
<reference evidence="26" key="1">
    <citation type="submission" date="2016-03" db="EMBL/GenBank/DDBJ databases">
        <authorList>
            <person name="Guldener U."/>
        </authorList>
    </citation>
    <scope>NUCLEOTIDE SEQUENCE [LARGE SCALE GENOMIC DNA]</scope>
</reference>
<dbReference type="PANTHER" id="PTHR37079:SF4">
    <property type="entry name" value="SERINE_THREONINE-PROTEIN KINASE ATM"/>
    <property type="match status" value="1"/>
</dbReference>
<keyword evidence="14 20" id="KW-0156">Chromatin regulator</keyword>
<keyword evidence="21" id="KW-0175">Coiled coil</keyword>
<proteinExistence type="inferred from homology"/>
<dbReference type="PROSITE" id="PS00915">
    <property type="entry name" value="PI3_4_KINASE_1"/>
    <property type="match status" value="1"/>
</dbReference>
<evidence type="ECO:0000256" key="9">
    <source>
        <dbReference type="ARBA" id="ARBA00022679"/>
    </source>
</evidence>
<evidence type="ECO:0000256" key="22">
    <source>
        <dbReference type="SAM" id="MobiDB-lite"/>
    </source>
</evidence>
<dbReference type="Pfam" id="PF02260">
    <property type="entry name" value="FATC"/>
    <property type="match status" value="1"/>
</dbReference>
<dbReference type="PROSITE" id="PS00916">
    <property type="entry name" value="PI3_4_KINASE_2"/>
    <property type="match status" value="1"/>
</dbReference>
<evidence type="ECO:0000256" key="7">
    <source>
        <dbReference type="ARBA" id="ARBA00022454"/>
    </source>
</evidence>
<evidence type="ECO:0000256" key="16">
    <source>
        <dbReference type="ARBA" id="ARBA00023242"/>
    </source>
</evidence>
<comment type="subcellular location">
    <subcellularLocation>
        <location evidence="2 20">Chromosome</location>
        <location evidence="2 20">Telomere</location>
    </subcellularLocation>
    <subcellularLocation>
        <location evidence="1 20">Nucleus</location>
    </subcellularLocation>
</comment>
<comment type="function">
    <text evidence="17 20">Serine/threonine protein kinase which activates checkpoint signaling upon genotoxic stresses such as ionizing radiation (IR), ultraviolet light (UV), or DNA replication stalling, thereby acting as a DNA damage sensor. Recognizes the substrate consensus sequence [ST]-Q. Phosphorylates histone H2A to form H2AS128ph (gamma-H2A) at sites of DNA damage, involved in the regulation of DNA damage response mechanism. Required for the control of telomere length and genome stability.</text>
</comment>
<keyword evidence="12 20" id="KW-0418">Kinase</keyword>
<dbReference type="PROSITE" id="PS50290">
    <property type="entry name" value="PI3_4_KINASE_3"/>
    <property type="match status" value="1"/>
</dbReference>
<keyword evidence="16 20" id="KW-0539">Nucleus</keyword>
<dbReference type="InterPro" id="IPR044107">
    <property type="entry name" value="PIKKc_ATM"/>
</dbReference>
<dbReference type="Gene3D" id="3.30.1010.10">
    <property type="entry name" value="Phosphatidylinositol 3-kinase Catalytic Subunit, Chain A, domain 4"/>
    <property type="match status" value="1"/>
</dbReference>
<comment type="subunit">
    <text evidence="4">Associates with DNA double-strand breaks.</text>
</comment>
<dbReference type="CDD" id="cd05171">
    <property type="entry name" value="PIKKc_ATM"/>
    <property type="match status" value="1"/>
</dbReference>
<dbReference type="GO" id="GO:0004674">
    <property type="term" value="F:protein serine/threonine kinase activity"/>
    <property type="evidence" value="ECO:0007669"/>
    <property type="project" value="UniProtKB-KW"/>
</dbReference>
<dbReference type="InterPro" id="IPR036940">
    <property type="entry name" value="PI3/4_kinase_cat_sf"/>
</dbReference>
<gene>
    <name evidence="25" type="ORF">RSE6_13321</name>
</gene>
<keyword evidence="15 20" id="KW-0779">Telomere</keyword>
<keyword evidence="7 20" id="KW-0158">Chromosome</keyword>
<sequence>MGELYGDGDIRLDRTLEACRGKSQKTRNDGMRDLKAFFDRRHKANIDVLTDQSFHKIYEDVFEMAVTELQVFLAAKKSTQGTAEFRLDTCGDVVRTVITAGAAKLRPATVEAVLEHVTQTLPRPSGGYYEPLAQHYLKALIAIFEHQANVEHLKSEVWVQAVEFCLSGIKSYLDDYVQEPLSSRSHSGRGSSVPTSSANKHGHSQEGSLNRTHAEDLFQVLHLLLCAPNVPLGTVYSAVGNCITRFLRMSGSNASQTQQVAFSTLNIILRFARTDQTTFCQSAAQDILPVICRFWQGKAIVKDEMLNSVRDEMLIFIFYVHLHLERTLMDGDAPELLSMLEELLEAFKLDYAPRSDRDQLHLSDLDMADFCKRDPRKMPFCLYAFQLRPYNVKAERNWAILRSIGLVERLVSLGQQQVASSETSGHDDLDNRPSKRQRIVHHSDRLFDLLRSKDENLRLAGLQILPFVLQDSQLPASVLSELLTQLHICAIDKRGNMTSWALLAIASCTTQTSAAEIPPSEWAQLWQCGARSLTFSATCRAAALELHAIIARGLVRYHEIAEDVGAIITSADSSGPTVLCDSSIFLMVDLLNTRIREVPGASLITAQHIIRWLFARWNPDDGNFAARYSIHVQPLHVTALLRACLGLPAISILVDTTMPCGSLAQAWEYHLRTQEVVRYLLLLNDKSTDTIVLICPSCPKTLDSREIIYSLSTIHFQTARKLVLELLQPKSRDILQNWKSYVTDRSSLISTDMFRGVLYSCITILLLMPYFVGMTLPQLNELESDRKGLTKEVTSFLTESDAKGSRSLKSHTETMLQSIQPYLPPLDSIAIAQSSRKAQHLLGFFSILADNMSQRHTATANSSLPRDVDFMDIDDDDFDDSKPHGKAGSHRSDMPRQDLALEMWAGSFNLMVTGHLMLVAAMHATPEVEGVVSVSFVDQLVLLNDQQFMSSRWLLRQVLDSDLVLDEDCAYRILERVGELLQSDEYDRCEVALGTCLDALTGLGPLWSMCDDSSVAEAAPQLYRWFIKVFQKNVISPEVQKSIAELLLFLMRANPEYGIAWKKPTASPRSTLFSILQEGNINVKFCIGNQVPQIFDLFILKDHDNVFEDVFIKLPMDPNWLEGISFRLYVLAKLASRWSTLLRRCIYYIFEAPGKMPNCIKHATTCLKEVASSLQVEGPREVFALFAPQLLYTWLGNQKIEDIPFAIFGFSSLKDLVDDAQEEAAALMIMRGQDEHAQKLAKILHIEYGDLIQNCFTKIVAYSVPYDLATPLNQGEIRTSGEKRIKRHIGEEVFRHCLHLHFADIIAILFNIMSSEQSVDKYFLKEQALANAGKIMRQIKDMGMSTAELPAPQQPHFKARYLHAEIEHLCKRTGYDVRSLYTPALVVSVARKLLNGMHPALGSLYACSVLRKLRVLISLAGNTAIQGYPLEMLLQSMREFVTDPECADDAIGITKYLMSAGAADLLQKPTFVAGLALSLSGSLRSTFDSQKASTTQESQHQSTKSKAQSFYTWIGEYLQEYESPALKSQLQPSFKKLVRSAFKSEGIGNADKDSAESEYLIQLLKDEQRGGVLLERPSRSLALSLLSSNFRSPMSFRADILGEDVLSMDYAAVVWKSCRGSSSQAYLSWAARVMGRAFAASGQVHEELLQESTLSQIKELSTSADADRESQSCILSLLRELTLGSSPLNAGLAETALRVIMSHFDGAPHQRHLPESLLVASAWTPYQIPPSDLAQDIEDIKSLAEVLAAGAILEDKWLQDLSIAVARSVPDEPLLQALVPILQKVPGFADRVFPFVVHLAISTIDQDQRPRKDELSQAFVGWFDGSEGIKKNNLKMLLNTILYLRTQPLPHEKSMADRSHWLSIDFLKAATAATQCGMFKTAILFAEEHWSLPIKTSRRSSAVKENEFGDISPEILLNIFENIDDPDMYYGVQQTASLGAILARFDYEKDGTKSLAFRGAQYDSHIRRRNPHSALDVQSLVKALDVLNLSGLSSSLLQAQQSVGMTPAALESMFRTARKLEQWDIPVPSTGTNDSVTTYKTFQAVNMANSGTAIEIAVNEGLETTMKNLVLGELSASALHSSLQTLASLVELDEVFTSRGSPQFEEILSRFKNRSTWMKTGRFDDISQILSCRGTTLSTLNQEPRLQAIMKVQPIDTRIVEVETALLSSTINRAHGALQESLSLATSMIDLIKPCHDVGVSPEVAIHLEAANALWDQGEMGSSIRMLQALDDGQSLRNQTIVVERSDLLTKTGYRVSVARLQPADKVIGKYLRPALKELNGHTAGPLAGQVFHQFAKFCDQQLQDPDSLEDLARLEQLTKNKESDVEELQKLNKAATANEKQNVRRNLNRSMAWLKLDREELGRHKSSRDEFVRQCLENYLLALAAFDEHNSNALRFSALWMEHSDTQLANDAVSKHLNQVPSRKFAPLMNQLTSRLQDTKDHFQTLLFGLVLRICIDHPFHGMYQVYTGSVSTINDKDDSSVSRRSAATKVSRQLEKSKAVNYTWAALQTCNRLYSALAREKDEQRYRSGQRFPVKQSVAATNLNNKFPKLALPPLTMQIPLSLTGDYTKLPTIIRLDQTVRIASGVSAPKIITAIASNGVKFTQLVKGGSDDLRQDAIMEQVFEQVSELLRKNKSTRQRNLRIRTYGVLPLTQDTGVIEFVANTIPLHDFLMPAHEKYHPKDLKPNACRKAITDQHTSAPDIRIKTYRQVTERFHPAMRYFFTEKFTNPDEWFLSRLAYTRSTAAISMLGHVLGLGDRHGHNILLDQRNGEVVHIDLGVAFEMGRVLAVPEIIPFRCSRDIVDGMGITKTEGVFRRCCEFTLETLRKESSTIMAILEVLRYDPLYSWSINPLRQAKIQEGQSAALAQDIGKVREKKAVNEPGEADRALTVVNKKLSKTLSVTATVNDLINQATDEKHLALLFSGISIQSQDFDSVANFNKKAGRHMHNS</sequence>
<keyword evidence="13 20" id="KW-0067">ATP-binding</keyword>
<evidence type="ECO:0000256" key="6">
    <source>
        <dbReference type="ARBA" id="ARBA00014619"/>
    </source>
</evidence>
<evidence type="ECO:0000256" key="4">
    <source>
        <dbReference type="ARBA" id="ARBA00011370"/>
    </source>
</evidence>
<keyword evidence="26" id="KW-1185">Reference proteome</keyword>
<evidence type="ECO:0000256" key="20">
    <source>
        <dbReference type="RuleBase" id="RU365027"/>
    </source>
</evidence>
<comment type="similarity">
    <text evidence="3 20">Belongs to the PI3/PI4-kinase family. ATM subfamily.</text>
</comment>
<evidence type="ECO:0000256" key="8">
    <source>
        <dbReference type="ARBA" id="ARBA00022527"/>
    </source>
</evidence>
<dbReference type="GO" id="GO:0000781">
    <property type="term" value="C:chromosome, telomeric region"/>
    <property type="evidence" value="ECO:0007669"/>
    <property type="project" value="UniProtKB-SubCell"/>
</dbReference>
<dbReference type="PANTHER" id="PTHR37079">
    <property type="entry name" value="SERINE/THREONINE-PROTEIN KINASE ATM"/>
    <property type="match status" value="1"/>
</dbReference>
<dbReference type="InterPro" id="IPR038980">
    <property type="entry name" value="ATM_plant"/>
</dbReference>